<proteinExistence type="predicted"/>
<dbReference type="EMBL" id="CM017623">
    <property type="protein sequence ID" value="TYH88291.1"/>
    <property type="molecule type" value="Genomic_DNA"/>
</dbReference>
<evidence type="ECO:0000313" key="3">
    <source>
        <dbReference type="Proteomes" id="UP000322667"/>
    </source>
</evidence>
<dbReference type="Proteomes" id="UP000322667">
    <property type="component" value="Chromosome D01"/>
</dbReference>
<keyword evidence="3" id="KW-1185">Reference proteome</keyword>
<protein>
    <submittedName>
        <fullName evidence="2">Uncharacterized protein</fullName>
    </submittedName>
</protein>
<dbReference type="AlphaFoldDB" id="A0A5D2MAA6"/>
<reference evidence="2 3" key="1">
    <citation type="submission" date="2019-07" db="EMBL/GenBank/DDBJ databases">
        <title>WGS assembly of Gossypium tomentosum.</title>
        <authorList>
            <person name="Chen Z.J."/>
            <person name="Sreedasyam A."/>
            <person name="Ando A."/>
            <person name="Song Q."/>
            <person name="De L."/>
            <person name="Hulse-Kemp A."/>
            <person name="Ding M."/>
            <person name="Ye W."/>
            <person name="Kirkbride R."/>
            <person name="Jenkins J."/>
            <person name="Plott C."/>
            <person name="Lovell J."/>
            <person name="Lin Y.-M."/>
            <person name="Vaughn R."/>
            <person name="Liu B."/>
            <person name="Li W."/>
            <person name="Simpson S."/>
            <person name="Scheffler B."/>
            <person name="Saski C."/>
            <person name="Grover C."/>
            <person name="Hu G."/>
            <person name="Conover J."/>
            <person name="Carlson J."/>
            <person name="Shu S."/>
            <person name="Boston L."/>
            <person name="Williams M."/>
            <person name="Peterson D."/>
            <person name="Mcgee K."/>
            <person name="Jones D."/>
            <person name="Wendel J."/>
            <person name="Stelly D."/>
            <person name="Grimwood J."/>
            <person name="Schmutz J."/>
        </authorList>
    </citation>
    <scope>NUCLEOTIDE SEQUENCE [LARGE SCALE GENOMIC DNA]</scope>
    <source>
        <strain evidence="2">7179.01</strain>
    </source>
</reference>
<feature type="region of interest" description="Disordered" evidence="1">
    <location>
        <begin position="15"/>
        <end position="41"/>
    </location>
</feature>
<accession>A0A5D2MAA6</accession>
<name>A0A5D2MAA6_GOSTO</name>
<evidence type="ECO:0000256" key="1">
    <source>
        <dbReference type="SAM" id="MobiDB-lite"/>
    </source>
</evidence>
<evidence type="ECO:0000313" key="2">
    <source>
        <dbReference type="EMBL" id="TYH88291.1"/>
    </source>
</evidence>
<organism evidence="2 3">
    <name type="scientific">Gossypium tomentosum</name>
    <name type="common">Hawaiian cotton</name>
    <name type="synonym">Gossypium sandvicense</name>
    <dbReference type="NCBI Taxonomy" id="34277"/>
    <lineage>
        <taxon>Eukaryota</taxon>
        <taxon>Viridiplantae</taxon>
        <taxon>Streptophyta</taxon>
        <taxon>Embryophyta</taxon>
        <taxon>Tracheophyta</taxon>
        <taxon>Spermatophyta</taxon>
        <taxon>Magnoliopsida</taxon>
        <taxon>eudicotyledons</taxon>
        <taxon>Gunneridae</taxon>
        <taxon>Pentapetalae</taxon>
        <taxon>rosids</taxon>
        <taxon>malvids</taxon>
        <taxon>Malvales</taxon>
        <taxon>Malvaceae</taxon>
        <taxon>Malvoideae</taxon>
        <taxon>Gossypium</taxon>
    </lineage>
</organism>
<gene>
    <name evidence="2" type="ORF">ES332_D01G177500v1</name>
</gene>
<sequence length="41" mass="4655">MCCVIRQSSDIGKANRLPQRSIENPTHCQRLLPVRKLTPPP</sequence>